<accession>A0A6A4GPK1</accession>
<protein>
    <submittedName>
        <fullName evidence="2">Uncharacterized protein</fullName>
    </submittedName>
</protein>
<dbReference type="EMBL" id="ML769787">
    <property type="protein sequence ID" value="KAE9387671.1"/>
    <property type="molecule type" value="Genomic_DNA"/>
</dbReference>
<keyword evidence="3" id="KW-1185">Reference proteome</keyword>
<dbReference type="AlphaFoldDB" id="A0A6A4GPK1"/>
<organism evidence="2 3">
    <name type="scientific">Gymnopus androsaceus JB14</name>
    <dbReference type="NCBI Taxonomy" id="1447944"/>
    <lineage>
        <taxon>Eukaryota</taxon>
        <taxon>Fungi</taxon>
        <taxon>Dikarya</taxon>
        <taxon>Basidiomycota</taxon>
        <taxon>Agaricomycotina</taxon>
        <taxon>Agaricomycetes</taxon>
        <taxon>Agaricomycetidae</taxon>
        <taxon>Agaricales</taxon>
        <taxon>Marasmiineae</taxon>
        <taxon>Omphalotaceae</taxon>
        <taxon>Gymnopus</taxon>
    </lineage>
</organism>
<evidence type="ECO:0000313" key="3">
    <source>
        <dbReference type="Proteomes" id="UP000799118"/>
    </source>
</evidence>
<reference evidence="2" key="1">
    <citation type="journal article" date="2019" name="Environ. Microbiol.">
        <title>Fungal ecological strategies reflected in gene transcription - a case study of two litter decomposers.</title>
        <authorList>
            <person name="Barbi F."/>
            <person name="Kohler A."/>
            <person name="Barry K."/>
            <person name="Baskaran P."/>
            <person name="Daum C."/>
            <person name="Fauchery L."/>
            <person name="Ihrmark K."/>
            <person name="Kuo A."/>
            <person name="LaButti K."/>
            <person name="Lipzen A."/>
            <person name="Morin E."/>
            <person name="Grigoriev I.V."/>
            <person name="Henrissat B."/>
            <person name="Lindahl B."/>
            <person name="Martin F."/>
        </authorList>
    </citation>
    <scope>NUCLEOTIDE SEQUENCE</scope>
    <source>
        <strain evidence="2">JB14</strain>
    </source>
</reference>
<feature type="region of interest" description="Disordered" evidence="1">
    <location>
        <begin position="1"/>
        <end position="24"/>
    </location>
</feature>
<gene>
    <name evidence="2" type="ORF">BT96DRAFT_948197</name>
</gene>
<evidence type="ECO:0000256" key="1">
    <source>
        <dbReference type="SAM" id="MobiDB-lite"/>
    </source>
</evidence>
<name>A0A6A4GPK1_9AGAR</name>
<proteinExistence type="predicted"/>
<dbReference type="Proteomes" id="UP000799118">
    <property type="component" value="Unassembled WGS sequence"/>
</dbReference>
<evidence type="ECO:0000313" key="2">
    <source>
        <dbReference type="EMBL" id="KAE9387671.1"/>
    </source>
</evidence>
<sequence length="286" mass="31688">MYTRASLPPPQGVTLSQRRPQLSKEDVKMATTIRPAPEGPSPNPQTATGKISLFITDSERDLMLAQAIPPPSATSTLAGEISVVVIHSKLVLTSPKRLKSLIARSSRMNKNNTTVATHHQMRPLSSSDIPPDPKVGDVHKDLSSNTWWVYQRPAPDGPVPEGRVGRWQSYSGQFAFEHPDSIASTRYTWYTTGQVWRVHHNNPSPVALDIKGVKKRFHVNPRIPPNVGLTLKIIQRRPSPRILPNGKWNLADCNYKYTRASCKQLSALLVSVPPSQGVTLSQRPPQ</sequence>